<feature type="domain" description="HTH marR-type" evidence="1">
    <location>
        <begin position="3"/>
        <end position="151"/>
    </location>
</feature>
<dbReference type="GO" id="GO:0003700">
    <property type="term" value="F:DNA-binding transcription factor activity"/>
    <property type="evidence" value="ECO:0007669"/>
    <property type="project" value="InterPro"/>
</dbReference>
<name>A0A7X0DPQ1_NOVIT</name>
<dbReference type="GO" id="GO:0003677">
    <property type="term" value="F:DNA binding"/>
    <property type="evidence" value="ECO:0007669"/>
    <property type="project" value="UniProtKB-KW"/>
</dbReference>
<keyword evidence="2" id="KW-0238">DNA-binding</keyword>
<dbReference type="InterPro" id="IPR036388">
    <property type="entry name" value="WH-like_DNA-bd_sf"/>
</dbReference>
<organism evidence="2 3">
    <name type="scientific">Novispirillum itersonii</name>
    <name type="common">Aquaspirillum itersonii</name>
    <dbReference type="NCBI Taxonomy" id="189"/>
    <lineage>
        <taxon>Bacteria</taxon>
        <taxon>Pseudomonadati</taxon>
        <taxon>Pseudomonadota</taxon>
        <taxon>Alphaproteobacteria</taxon>
        <taxon>Rhodospirillales</taxon>
        <taxon>Novispirillaceae</taxon>
        <taxon>Novispirillum</taxon>
    </lineage>
</organism>
<dbReference type="PANTHER" id="PTHR33164">
    <property type="entry name" value="TRANSCRIPTIONAL REGULATOR, MARR FAMILY"/>
    <property type="match status" value="1"/>
</dbReference>
<dbReference type="RefSeq" id="WP_184264313.1">
    <property type="nucleotide sequence ID" value="NZ_JACIIX010000011.1"/>
</dbReference>
<dbReference type="Gene3D" id="1.10.10.10">
    <property type="entry name" value="Winged helix-like DNA-binding domain superfamily/Winged helix DNA-binding domain"/>
    <property type="match status" value="1"/>
</dbReference>
<dbReference type="PANTHER" id="PTHR33164:SF43">
    <property type="entry name" value="HTH-TYPE TRANSCRIPTIONAL REPRESSOR YETL"/>
    <property type="match status" value="1"/>
</dbReference>
<dbReference type="AlphaFoldDB" id="A0A7X0DPQ1"/>
<dbReference type="InterPro" id="IPR000835">
    <property type="entry name" value="HTH_MarR-typ"/>
</dbReference>
<dbReference type="GO" id="GO:0006950">
    <property type="term" value="P:response to stress"/>
    <property type="evidence" value="ECO:0007669"/>
    <property type="project" value="TreeGrafter"/>
</dbReference>
<dbReference type="SUPFAM" id="SSF46785">
    <property type="entry name" value="Winged helix' DNA-binding domain"/>
    <property type="match status" value="1"/>
</dbReference>
<dbReference type="InterPro" id="IPR036390">
    <property type="entry name" value="WH_DNA-bd_sf"/>
</dbReference>
<proteinExistence type="predicted"/>
<dbReference type="Pfam" id="PF01047">
    <property type="entry name" value="MarR"/>
    <property type="match status" value="1"/>
</dbReference>
<dbReference type="Proteomes" id="UP000544872">
    <property type="component" value="Unassembled WGS sequence"/>
</dbReference>
<reference evidence="2 3" key="1">
    <citation type="submission" date="2020-08" db="EMBL/GenBank/DDBJ databases">
        <title>Genomic Encyclopedia of Type Strains, Phase IV (KMG-IV): sequencing the most valuable type-strain genomes for metagenomic binning, comparative biology and taxonomic classification.</title>
        <authorList>
            <person name="Goeker M."/>
        </authorList>
    </citation>
    <scope>NUCLEOTIDE SEQUENCE [LARGE SCALE GENOMIC DNA]</scope>
    <source>
        <strain evidence="2 3">DSM 11590</strain>
    </source>
</reference>
<dbReference type="EMBL" id="JACIIX010000011">
    <property type="protein sequence ID" value="MBB6211502.1"/>
    <property type="molecule type" value="Genomic_DNA"/>
</dbReference>
<gene>
    <name evidence="2" type="ORF">FHS48_002941</name>
</gene>
<evidence type="ECO:0000259" key="1">
    <source>
        <dbReference type="PROSITE" id="PS50995"/>
    </source>
</evidence>
<evidence type="ECO:0000313" key="2">
    <source>
        <dbReference type="EMBL" id="MBB6211502.1"/>
    </source>
</evidence>
<evidence type="ECO:0000313" key="3">
    <source>
        <dbReference type="Proteomes" id="UP000544872"/>
    </source>
</evidence>
<keyword evidence="3" id="KW-1185">Reference proteome</keyword>
<dbReference type="PROSITE" id="PS50995">
    <property type="entry name" value="HTH_MARR_2"/>
    <property type="match status" value="1"/>
</dbReference>
<comment type="caution">
    <text evidence="2">The sequence shown here is derived from an EMBL/GenBank/DDBJ whole genome shotgun (WGS) entry which is preliminary data.</text>
</comment>
<protein>
    <submittedName>
        <fullName evidence="2">DNA-binding MarR family transcriptional regulator</fullName>
    </submittedName>
</protein>
<accession>A0A7X0DPQ1</accession>
<dbReference type="SMART" id="SM00347">
    <property type="entry name" value="HTH_MARR"/>
    <property type="match status" value="1"/>
</dbReference>
<sequence>MTAAALAETLETLHRLLHRRWQDGAADGGLSYSEFEYLRALQRMAGCGVQVFEDAPGTPDHGLHLQDLAAALSVSKASVSIAIARLEERGFVRRTPCFRDARAHHLFLTPDGQTALTAAAQRYSDVAAALLSHAPGLDLTALRHALEPLLPPSP</sequence>
<dbReference type="InterPro" id="IPR039422">
    <property type="entry name" value="MarR/SlyA-like"/>
</dbReference>